<protein>
    <submittedName>
        <fullName evidence="2">Glyoxalase-like domain protein</fullName>
    </submittedName>
</protein>
<dbReference type="InterPro" id="IPR052164">
    <property type="entry name" value="Anthracycline_SecMetBiosynth"/>
</dbReference>
<dbReference type="InterPro" id="IPR004360">
    <property type="entry name" value="Glyas_Fos-R_dOase_dom"/>
</dbReference>
<dbReference type="PANTHER" id="PTHR33993:SF14">
    <property type="entry name" value="GB|AAF24581.1"/>
    <property type="match status" value="1"/>
</dbReference>
<evidence type="ECO:0000313" key="3">
    <source>
        <dbReference type="Proteomes" id="UP000193409"/>
    </source>
</evidence>
<keyword evidence="3" id="KW-1185">Reference proteome</keyword>
<dbReference type="InterPro" id="IPR029068">
    <property type="entry name" value="Glyas_Bleomycin-R_OHBP_Dase"/>
</dbReference>
<dbReference type="PROSITE" id="PS51819">
    <property type="entry name" value="VOC"/>
    <property type="match status" value="1"/>
</dbReference>
<name>A0A1Y5SEY1_9RHOB</name>
<sequence length="122" mass="12625">MPTVPENALVWCEIPVSNLADAMVFYATVLDWELTLDETGPNPVAFFPMTESSVAGHLYPGKPGKGAGPTVHLAVPDTAEAAAARAEAAGGTRVMGPITIPAGQFIYILDPDGNSVGLFEAA</sequence>
<dbReference type="Pfam" id="PF00903">
    <property type="entry name" value="Glyoxalase"/>
    <property type="match status" value="1"/>
</dbReference>
<dbReference type="InterPro" id="IPR037523">
    <property type="entry name" value="VOC_core"/>
</dbReference>
<evidence type="ECO:0000259" key="1">
    <source>
        <dbReference type="PROSITE" id="PS51819"/>
    </source>
</evidence>
<evidence type="ECO:0000313" key="2">
    <source>
        <dbReference type="EMBL" id="SLN39244.1"/>
    </source>
</evidence>
<organism evidence="2 3">
    <name type="scientific">Pseudoruegeria aquimaris</name>
    <dbReference type="NCBI Taxonomy" id="393663"/>
    <lineage>
        <taxon>Bacteria</taxon>
        <taxon>Pseudomonadati</taxon>
        <taxon>Pseudomonadota</taxon>
        <taxon>Alphaproteobacteria</taxon>
        <taxon>Rhodobacterales</taxon>
        <taxon>Roseobacteraceae</taxon>
        <taxon>Pseudoruegeria</taxon>
    </lineage>
</organism>
<dbReference type="SUPFAM" id="SSF54593">
    <property type="entry name" value="Glyoxalase/Bleomycin resistance protein/Dihydroxybiphenyl dioxygenase"/>
    <property type="match status" value="1"/>
</dbReference>
<feature type="domain" description="VOC" evidence="1">
    <location>
        <begin position="8"/>
        <end position="121"/>
    </location>
</feature>
<dbReference type="AlphaFoldDB" id="A0A1Y5SEY1"/>
<dbReference type="Proteomes" id="UP000193409">
    <property type="component" value="Unassembled WGS sequence"/>
</dbReference>
<dbReference type="EMBL" id="FWFQ01000012">
    <property type="protein sequence ID" value="SLN39244.1"/>
    <property type="molecule type" value="Genomic_DNA"/>
</dbReference>
<dbReference type="OrthoDB" id="9793039at2"/>
<dbReference type="RefSeq" id="WP_085868497.1">
    <property type="nucleotide sequence ID" value="NZ_FWFQ01000012.1"/>
</dbReference>
<reference evidence="2 3" key="1">
    <citation type="submission" date="2017-03" db="EMBL/GenBank/DDBJ databases">
        <authorList>
            <person name="Afonso C.L."/>
            <person name="Miller P.J."/>
            <person name="Scott M.A."/>
            <person name="Spackman E."/>
            <person name="Goraichik I."/>
            <person name="Dimitrov K.M."/>
            <person name="Suarez D.L."/>
            <person name="Swayne D.E."/>
        </authorList>
    </citation>
    <scope>NUCLEOTIDE SEQUENCE [LARGE SCALE GENOMIC DNA]</scope>
    <source>
        <strain evidence="2 3">CECT 7680</strain>
    </source>
</reference>
<dbReference type="Gene3D" id="3.10.180.10">
    <property type="entry name" value="2,3-Dihydroxybiphenyl 1,2-Dioxygenase, domain 1"/>
    <property type="match status" value="1"/>
</dbReference>
<gene>
    <name evidence="2" type="ORF">PSA7680_01931</name>
</gene>
<dbReference type="PANTHER" id="PTHR33993">
    <property type="entry name" value="GLYOXALASE-RELATED"/>
    <property type="match status" value="1"/>
</dbReference>
<proteinExistence type="predicted"/>
<accession>A0A1Y5SEY1</accession>